<comment type="caution">
    <text evidence="1">The sequence shown here is derived from an EMBL/GenBank/DDBJ whole genome shotgun (WGS) entry which is preliminary data.</text>
</comment>
<sequence length="113" mass="12707">MPHLLDCNVSLLIGYDCSQALSPREVKAGKNNEPYGIKTDLGWSIVGGSEVRSEKTLCHRVAVKELPAVSMRDILRVLESDFKEHKEGKKVSQEDLLFLERMESGIIKTENLH</sequence>
<evidence type="ECO:0000313" key="1">
    <source>
        <dbReference type="EMBL" id="KAK2560688.1"/>
    </source>
</evidence>
<proteinExistence type="predicted"/>
<organism evidence="1 2">
    <name type="scientific">Acropora cervicornis</name>
    <name type="common">Staghorn coral</name>
    <dbReference type="NCBI Taxonomy" id="6130"/>
    <lineage>
        <taxon>Eukaryota</taxon>
        <taxon>Metazoa</taxon>
        <taxon>Cnidaria</taxon>
        <taxon>Anthozoa</taxon>
        <taxon>Hexacorallia</taxon>
        <taxon>Scleractinia</taxon>
        <taxon>Astrocoeniina</taxon>
        <taxon>Acroporidae</taxon>
        <taxon>Acropora</taxon>
    </lineage>
</organism>
<name>A0AAD9V490_ACRCE</name>
<dbReference type="Proteomes" id="UP001249851">
    <property type="component" value="Unassembled WGS sequence"/>
</dbReference>
<reference evidence="1" key="1">
    <citation type="journal article" date="2023" name="G3 (Bethesda)">
        <title>Whole genome assembly and annotation of the endangered Caribbean coral Acropora cervicornis.</title>
        <authorList>
            <person name="Selwyn J.D."/>
            <person name="Vollmer S.V."/>
        </authorList>
    </citation>
    <scope>NUCLEOTIDE SEQUENCE</scope>
    <source>
        <strain evidence="1">K2</strain>
    </source>
</reference>
<dbReference type="AlphaFoldDB" id="A0AAD9V490"/>
<dbReference type="PANTHER" id="PTHR47331:SF5">
    <property type="entry name" value="RIBONUCLEASE H"/>
    <property type="match status" value="1"/>
</dbReference>
<protein>
    <submittedName>
        <fullName evidence="1">Uncharacterized protein</fullName>
    </submittedName>
</protein>
<evidence type="ECO:0000313" key="2">
    <source>
        <dbReference type="Proteomes" id="UP001249851"/>
    </source>
</evidence>
<keyword evidence="2" id="KW-1185">Reference proteome</keyword>
<dbReference type="EMBL" id="JARQWQ010000035">
    <property type="protein sequence ID" value="KAK2560688.1"/>
    <property type="molecule type" value="Genomic_DNA"/>
</dbReference>
<dbReference type="PANTHER" id="PTHR47331">
    <property type="entry name" value="PHD-TYPE DOMAIN-CONTAINING PROTEIN"/>
    <property type="match status" value="1"/>
</dbReference>
<gene>
    <name evidence="1" type="ORF">P5673_016450</name>
</gene>
<accession>A0AAD9V490</accession>
<reference evidence="1" key="2">
    <citation type="journal article" date="2023" name="Science">
        <title>Genomic signatures of disease resistance in endangered staghorn corals.</title>
        <authorList>
            <person name="Vollmer S.V."/>
            <person name="Selwyn J.D."/>
            <person name="Despard B.A."/>
            <person name="Roesel C.L."/>
        </authorList>
    </citation>
    <scope>NUCLEOTIDE SEQUENCE</scope>
    <source>
        <strain evidence="1">K2</strain>
    </source>
</reference>